<proteinExistence type="predicted"/>
<keyword evidence="6" id="KW-0812">Transmembrane</keyword>
<evidence type="ECO:0000259" key="7">
    <source>
        <dbReference type="PROSITE" id="PS51007"/>
    </source>
</evidence>
<evidence type="ECO:0000256" key="6">
    <source>
        <dbReference type="SAM" id="Phobius"/>
    </source>
</evidence>
<evidence type="ECO:0000313" key="8">
    <source>
        <dbReference type="EMBL" id="UTI64322.1"/>
    </source>
</evidence>
<dbReference type="SUPFAM" id="SSF46626">
    <property type="entry name" value="Cytochrome c"/>
    <property type="match status" value="1"/>
</dbReference>
<dbReference type="InterPro" id="IPR036909">
    <property type="entry name" value="Cyt_c-like_dom_sf"/>
</dbReference>
<dbReference type="Pfam" id="PF00034">
    <property type="entry name" value="Cytochrom_C"/>
    <property type="match status" value="1"/>
</dbReference>
<dbReference type="Proteomes" id="UP001056035">
    <property type="component" value="Chromosome"/>
</dbReference>
<sequence length="168" mass="16455">MTPRALREAVALVVLVAVMSGVILVILNVGSGPATDPHAGEQTASAPPAVSTPAGGSAAPAAGTNDPALVTAGTRLYQADGCAGCHSLDGAKGVGPTFKGLDGSRVQLADGTVTAASHHYLKVSISAPDAATVKGFPKGVMAGAIASYGLKAKPAEVRALVAYIASVK</sequence>
<dbReference type="Gene3D" id="1.10.760.10">
    <property type="entry name" value="Cytochrome c-like domain"/>
    <property type="match status" value="1"/>
</dbReference>
<name>A0ABY5DU27_9ACTN</name>
<organism evidence="8 9">
    <name type="scientific">Paraconexibacter antarcticus</name>
    <dbReference type="NCBI Taxonomy" id="2949664"/>
    <lineage>
        <taxon>Bacteria</taxon>
        <taxon>Bacillati</taxon>
        <taxon>Actinomycetota</taxon>
        <taxon>Thermoleophilia</taxon>
        <taxon>Solirubrobacterales</taxon>
        <taxon>Paraconexibacteraceae</taxon>
        <taxon>Paraconexibacter</taxon>
    </lineage>
</organism>
<keyword evidence="1 4" id="KW-0349">Heme</keyword>
<feature type="domain" description="Cytochrome c" evidence="7">
    <location>
        <begin position="68"/>
        <end position="168"/>
    </location>
</feature>
<feature type="compositionally biased region" description="Low complexity" evidence="5">
    <location>
        <begin position="43"/>
        <end position="63"/>
    </location>
</feature>
<evidence type="ECO:0000256" key="4">
    <source>
        <dbReference type="PROSITE-ProRule" id="PRU00433"/>
    </source>
</evidence>
<feature type="transmembrane region" description="Helical" evidence="6">
    <location>
        <begin position="9"/>
        <end position="27"/>
    </location>
</feature>
<accession>A0ABY5DU27</accession>
<protein>
    <submittedName>
        <fullName evidence="8">Cytochrome c</fullName>
    </submittedName>
</protein>
<keyword evidence="6" id="KW-0472">Membrane</keyword>
<evidence type="ECO:0000256" key="1">
    <source>
        <dbReference type="ARBA" id="ARBA00022617"/>
    </source>
</evidence>
<reference evidence="8 9" key="1">
    <citation type="submission" date="2022-06" db="EMBL/GenBank/DDBJ databases">
        <title>Paraconexibacter antarcticus.</title>
        <authorList>
            <person name="Kim C.S."/>
        </authorList>
    </citation>
    <scope>NUCLEOTIDE SEQUENCE [LARGE SCALE GENOMIC DNA]</scope>
    <source>
        <strain evidence="8 9">02-257</strain>
    </source>
</reference>
<keyword evidence="9" id="KW-1185">Reference proteome</keyword>
<dbReference type="EMBL" id="CP098502">
    <property type="protein sequence ID" value="UTI64322.1"/>
    <property type="molecule type" value="Genomic_DNA"/>
</dbReference>
<dbReference type="RefSeq" id="WP_254571028.1">
    <property type="nucleotide sequence ID" value="NZ_CP098502.1"/>
</dbReference>
<gene>
    <name evidence="8" type="ORF">NBH00_23660</name>
</gene>
<evidence type="ECO:0000256" key="2">
    <source>
        <dbReference type="ARBA" id="ARBA00022723"/>
    </source>
</evidence>
<evidence type="ECO:0000256" key="3">
    <source>
        <dbReference type="ARBA" id="ARBA00023004"/>
    </source>
</evidence>
<keyword evidence="3 4" id="KW-0408">Iron</keyword>
<dbReference type="PROSITE" id="PS51007">
    <property type="entry name" value="CYTC"/>
    <property type="match status" value="1"/>
</dbReference>
<feature type="region of interest" description="Disordered" evidence="5">
    <location>
        <begin position="35"/>
        <end position="63"/>
    </location>
</feature>
<keyword evidence="2 4" id="KW-0479">Metal-binding</keyword>
<evidence type="ECO:0000313" key="9">
    <source>
        <dbReference type="Proteomes" id="UP001056035"/>
    </source>
</evidence>
<dbReference type="InterPro" id="IPR009056">
    <property type="entry name" value="Cyt_c-like_dom"/>
</dbReference>
<evidence type="ECO:0000256" key="5">
    <source>
        <dbReference type="SAM" id="MobiDB-lite"/>
    </source>
</evidence>
<keyword evidence="6" id="KW-1133">Transmembrane helix</keyword>